<evidence type="ECO:0000313" key="4">
    <source>
        <dbReference type="EMBL" id="OZI34627.1"/>
    </source>
</evidence>
<dbReference type="EMBL" id="NEVM01000002">
    <property type="protein sequence ID" value="OZI34627.1"/>
    <property type="molecule type" value="Genomic_DNA"/>
</dbReference>
<dbReference type="PANTHER" id="PTHR47572:SF5">
    <property type="entry name" value="BLR2277 PROTEIN"/>
    <property type="match status" value="1"/>
</dbReference>
<proteinExistence type="predicted"/>
<evidence type="ECO:0000256" key="1">
    <source>
        <dbReference type="PIRSR" id="PIRSR605511-1"/>
    </source>
</evidence>
<feature type="binding site" evidence="2">
    <location>
        <position position="178"/>
    </location>
    <ligand>
        <name>a divalent metal cation</name>
        <dbReference type="ChEBI" id="CHEBI:60240"/>
    </ligand>
</feature>
<dbReference type="AlphaFoldDB" id="A0A261SCA5"/>
<feature type="binding site" evidence="2">
    <location>
        <position position="226"/>
    </location>
    <ligand>
        <name>a divalent metal cation</name>
        <dbReference type="ChEBI" id="CHEBI:60240"/>
    </ligand>
</feature>
<dbReference type="InterPro" id="IPR051262">
    <property type="entry name" value="SMP-30/CGR1_Lactonase"/>
</dbReference>
<dbReference type="InterPro" id="IPR011042">
    <property type="entry name" value="6-blade_b-propeller_TolB-like"/>
</dbReference>
<dbReference type="PRINTS" id="PR01790">
    <property type="entry name" value="SMP30FAMILY"/>
</dbReference>
<protein>
    <submittedName>
        <fullName evidence="4">Gluconolactonase</fullName>
    </submittedName>
</protein>
<comment type="caution">
    <text evidence="4">The sequence shown here is derived from an EMBL/GenBank/DDBJ whole genome shotgun (WGS) entry which is preliminary data.</text>
</comment>
<dbReference type="GO" id="GO:0046872">
    <property type="term" value="F:metal ion binding"/>
    <property type="evidence" value="ECO:0007669"/>
    <property type="project" value="UniProtKB-KW"/>
</dbReference>
<feature type="active site" description="Proton donor/acceptor" evidence="1">
    <location>
        <position position="226"/>
    </location>
</feature>
<name>A0A261SCA5_9BORD</name>
<gene>
    <name evidence="4" type="ORF">CAL29_14135</name>
</gene>
<dbReference type="InterPro" id="IPR013658">
    <property type="entry name" value="SGL"/>
</dbReference>
<feature type="binding site" evidence="2">
    <location>
        <position position="46"/>
    </location>
    <ligand>
        <name>a divalent metal cation</name>
        <dbReference type="ChEBI" id="CHEBI:60240"/>
    </ligand>
</feature>
<accession>A0A261SCA5</accession>
<comment type="cofactor">
    <cofactor evidence="2">
        <name>Zn(2+)</name>
        <dbReference type="ChEBI" id="CHEBI:29105"/>
    </cofactor>
    <text evidence="2">Binds 1 divalent metal cation per subunit.</text>
</comment>
<feature type="domain" description="SMP-30/Gluconolactonase/LRE-like region" evidence="3">
    <location>
        <begin position="46"/>
        <end position="284"/>
    </location>
</feature>
<dbReference type="SUPFAM" id="SSF63829">
    <property type="entry name" value="Calcium-dependent phosphotriesterase"/>
    <property type="match status" value="1"/>
</dbReference>
<dbReference type="PANTHER" id="PTHR47572">
    <property type="entry name" value="LIPOPROTEIN-RELATED"/>
    <property type="match status" value="1"/>
</dbReference>
<dbReference type="Pfam" id="PF08450">
    <property type="entry name" value="SGL"/>
    <property type="match status" value="1"/>
</dbReference>
<evidence type="ECO:0000313" key="5">
    <source>
        <dbReference type="Proteomes" id="UP000216020"/>
    </source>
</evidence>
<keyword evidence="2" id="KW-0479">Metal-binding</keyword>
<keyword evidence="2" id="KW-0862">Zinc</keyword>
<keyword evidence="5" id="KW-1185">Reference proteome</keyword>
<dbReference type="Proteomes" id="UP000216020">
    <property type="component" value="Unassembled WGS sequence"/>
</dbReference>
<organism evidence="4 5">
    <name type="scientific">Bordetella genomosp. 10</name>
    <dbReference type="NCBI Taxonomy" id="1416804"/>
    <lineage>
        <taxon>Bacteria</taxon>
        <taxon>Pseudomonadati</taxon>
        <taxon>Pseudomonadota</taxon>
        <taxon>Betaproteobacteria</taxon>
        <taxon>Burkholderiales</taxon>
        <taxon>Alcaligenaceae</taxon>
        <taxon>Bordetella</taxon>
    </lineage>
</organism>
<reference evidence="5" key="1">
    <citation type="submission" date="2017-05" db="EMBL/GenBank/DDBJ databases">
        <title>Complete and WGS of Bordetella genogroups.</title>
        <authorList>
            <person name="Spilker T."/>
            <person name="Lipuma J."/>
        </authorList>
    </citation>
    <scope>NUCLEOTIDE SEQUENCE [LARGE SCALE GENOMIC DNA]</scope>
    <source>
        <strain evidence="5">AU16122</strain>
    </source>
</reference>
<dbReference type="InterPro" id="IPR005511">
    <property type="entry name" value="SMP-30"/>
</dbReference>
<feature type="binding site" evidence="2">
    <location>
        <position position="131"/>
    </location>
    <ligand>
        <name>substrate</name>
    </ligand>
</feature>
<evidence type="ECO:0000256" key="2">
    <source>
        <dbReference type="PIRSR" id="PIRSR605511-2"/>
    </source>
</evidence>
<sequence length="306" mass="32973">MTMFAPPPRITAQIFATLPDALRTGTPGSGWNALQPAGLAAPSFLEGPSFDEDGTLWCVDVVNGRILTVNPQGEFEVRIEYDGWPNGLKIHKDGRIFVADHKHGIMRFDRERRSIEPILERHGTERFKAVNDLFFAANGDLYFTDQGLTGLHDPTGRVFRLDAKGNLTCLLSNVPSPNGLVMDLDERALYLAVTRDNSIWRVPLGRDGLATKVGRFIQMSGGVGPDGLALAADGGLLVAHAGLGCVWSFSPAGEPLLRIDSPAGKLTTNIAFGGKDNRELYITESSQAAILKAHLACAGKAMYSSA</sequence>
<evidence type="ECO:0000259" key="3">
    <source>
        <dbReference type="Pfam" id="PF08450"/>
    </source>
</evidence>
<dbReference type="Gene3D" id="2.120.10.30">
    <property type="entry name" value="TolB, C-terminal domain"/>
    <property type="match status" value="1"/>
</dbReference>